<sequence length="968" mass="109112">MPFSEESESKKKLYEFNSHYLKDLNLIRRQFNLVALSDDDDTVENSIISLPPSPPSFSFNEDLYDCDTDYLQDLNVIRKQLNMKEITVEASDVKNSSVSVEKNCVRVDKREKQKLETKCIFDGHHSENRGNGAVGFRRNHKSKKSKSNKKVENVQATYTPPKKKICIGKESPELAVRADENVEACGEEGKDKSEKLSPVSDKCGRNSGASDRVRNSCKTEECCLETGCSSIYSTRVGGAKKKSKSGDRPEGVSDDVESRKAVEELNLLSSPNGPSETSSPVKDAPYTPVNFYRIVKSPVRKGKSQLEEEFCSLNVPTSAFKKNTGSVRPRITILLPEEAETSDANVQPVSSEDQLGENLIGKQLIRAPIGDKFGVPVAGLDLPRISNELHNFPSVVHIARWGNILSQELKDKIFSEKSITKKVKKKINRVQEVDRNYGRVESDVDQLLTPEFPFENEDLPGKKLVDVETISSLNNMYHYKRKHQTEANVESSNATTEETKSDTDEDDVKVAVRRRLPIFTRPFAGLSVVCGEISIFLKHTHRYSPSGSITLDMVLVRLCNLLVCGCVLGTVVLSVRREEPLYSNEFAVHIPEGNDVADEIATKHDFVNRGQNKTVGVLLRFSREQHQQKDEIIAGSLITMGERSGFFSCCQINIQDVRIRSYADYPRSLANCMSVMHSRLEFVHDVTESPNLNILFLQVGSLKGFYLFEHKHVHKRSLQANDFYHRSLISEPQMLVEHPIQLASEVLIYLEDVQICSALAKKFHLLKGTCSVNVFFTWKVERDNRDGKTSDWKPVQEENCVLLQIKVELQTTDAARSGGRTDSVRLINYLFLDEILVERLVGKYSLSREAAAKYGINGNALARVQWVQQQHEKKRKKRDYVFRPSVTPFSQYFSAAAPGALPSHGHPRYRAAPVGEFPDPLFKEQWYLSRREVEGEIPEVELGITMGAVFGLLELVKKKIIVLMLRGV</sequence>
<dbReference type="Proteomes" id="UP000719412">
    <property type="component" value="Unassembled WGS sequence"/>
</dbReference>
<feature type="region of interest" description="Disordered" evidence="5">
    <location>
        <begin position="130"/>
        <end position="155"/>
    </location>
</feature>
<evidence type="ECO:0000256" key="3">
    <source>
        <dbReference type="ARBA" id="ARBA00022825"/>
    </source>
</evidence>
<reference evidence="6" key="1">
    <citation type="journal article" date="2020" name="J Insects Food Feed">
        <title>The yellow mealworm (Tenebrio molitor) genome: a resource for the emerging insects as food and feed industry.</title>
        <authorList>
            <person name="Eriksson T."/>
            <person name="Andere A."/>
            <person name="Kelstrup H."/>
            <person name="Emery V."/>
            <person name="Picard C."/>
        </authorList>
    </citation>
    <scope>NUCLEOTIDE SEQUENCE</scope>
    <source>
        <strain evidence="6">Stoneville</strain>
        <tissue evidence="6">Whole head</tissue>
    </source>
</reference>
<dbReference type="SUPFAM" id="SSF54897">
    <property type="entry name" value="Protease propeptides/inhibitors"/>
    <property type="match status" value="1"/>
</dbReference>
<keyword evidence="2" id="KW-0378">Hydrolase</keyword>
<feature type="region of interest" description="Disordered" evidence="5">
    <location>
        <begin position="186"/>
        <end position="212"/>
    </location>
</feature>
<name>A0A8J6HCK4_TENMO</name>
<evidence type="ECO:0000313" key="7">
    <source>
        <dbReference type="Proteomes" id="UP000719412"/>
    </source>
</evidence>
<organism evidence="6 7">
    <name type="scientific">Tenebrio molitor</name>
    <name type="common">Yellow mealworm beetle</name>
    <dbReference type="NCBI Taxonomy" id="7067"/>
    <lineage>
        <taxon>Eukaryota</taxon>
        <taxon>Metazoa</taxon>
        <taxon>Ecdysozoa</taxon>
        <taxon>Arthropoda</taxon>
        <taxon>Hexapoda</taxon>
        <taxon>Insecta</taxon>
        <taxon>Pterygota</taxon>
        <taxon>Neoptera</taxon>
        <taxon>Endopterygota</taxon>
        <taxon>Coleoptera</taxon>
        <taxon>Polyphaga</taxon>
        <taxon>Cucujiformia</taxon>
        <taxon>Tenebrionidae</taxon>
        <taxon>Tenebrio</taxon>
    </lineage>
</organism>
<evidence type="ECO:0000256" key="4">
    <source>
        <dbReference type="ARBA" id="ARBA00023157"/>
    </source>
</evidence>
<dbReference type="InterPro" id="IPR038466">
    <property type="entry name" value="S8_pro-domain_sf"/>
</dbReference>
<dbReference type="Gene3D" id="3.30.70.850">
    <property type="entry name" value="Peptidase S8, pro-domain"/>
    <property type="match status" value="1"/>
</dbReference>
<reference evidence="6" key="2">
    <citation type="submission" date="2021-08" db="EMBL/GenBank/DDBJ databases">
        <authorList>
            <person name="Eriksson T."/>
        </authorList>
    </citation>
    <scope>NUCLEOTIDE SEQUENCE</scope>
    <source>
        <strain evidence="6">Stoneville</strain>
        <tissue evidence="6">Whole head</tissue>
    </source>
</reference>
<dbReference type="GO" id="GO:0005802">
    <property type="term" value="C:trans-Golgi network"/>
    <property type="evidence" value="ECO:0007669"/>
    <property type="project" value="TreeGrafter"/>
</dbReference>
<dbReference type="PANTHER" id="PTHR42884:SF23">
    <property type="entry name" value="FURIN-LIKE PROTEASE 2"/>
    <property type="match status" value="1"/>
</dbReference>
<evidence type="ECO:0000256" key="1">
    <source>
        <dbReference type="ARBA" id="ARBA00022670"/>
    </source>
</evidence>
<evidence type="ECO:0000256" key="5">
    <source>
        <dbReference type="SAM" id="MobiDB-lite"/>
    </source>
</evidence>
<dbReference type="GO" id="GO:0000139">
    <property type="term" value="C:Golgi membrane"/>
    <property type="evidence" value="ECO:0007669"/>
    <property type="project" value="TreeGrafter"/>
</dbReference>
<keyword evidence="1" id="KW-0645">Protease</keyword>
<proteinExistence type="predicted"/>
<feature type="compositionally biased region" description="Basic and acidic residues" evidence="5">
    <location>
        <begin position="244"/>
        <end position="259"/>
    </location>
</feature>
<evidence type="ECO:0000313" key="6">
    <source>
        <dbReference type="EMBL" id="KAH0811917.1"/>
    </source>
</evidence>
<dbReference type="AlphaFoldDB" id="A0A8J6HCK4"/>
<keyword evidence="4" id="KW-1015">Disulfide bond</keyword>
<dbReference type="GO" id="GO:0004252">
    <property type="term" value="F:serine-type endopeptidase activity"/>
    <property type="evidence" value="ECO:0007669"/>
    <property type="project" value="TreeGrafter"/>
</dbReference>
<keyword evidence="3" id="KW-0720">Serine protease</keyword>
<feature type="region of interest" description="Disordered" evidence="5">
    <location>
        <begin position="238"/>
        <end position="259"/>
    </location>
</feature>
<evidence type="ECO:0000256" key="2">
    <source>
        <dbReference type="ARBA" id="ARBA00022801"/>
    </source>
</evidence>
<comment type="caution">
    <text evidence="6">The sequence shown here is derived from an EMBL/GenBank/DDBJ whole genome shotgun (WGS) entry which is preliminary data.</text>
</comment>
<keyword evidence="7" id="KW-1185">Reference proteome</keyword>
<dbReference type="GO" id="GO:0016485">
    <property type="term" value="P:protein processing"/>
    <property type="evidence" value="ECO:0007669"/>
    <property type="project" value="TreeGrafter"/>
</dbReference>
<feature type="region of interest" description="Disordered" evidence="5">
    <location>
        <begin position="482"/>
        <end position="504"/>
    </location>
</feature>
<feature type="compositionally biased region" description="Basic residues" evidence="5">
    <location>
        <begin position="137"/>
        <end position="148"/>
    </location>
</feature>
<dbReference type="EMBL" id="JABDTM020026460">
    <property type="protein sequence ID" value="KAH0811917.1"/>
    <property type="molecule type" value="Genomic_DNA"/>
</dbReference>
<accession>A0A8J6HCK4</accession>
<dbReference type="PANTHER" id="PTHR42884">
    <property type="entry name" value="PROPROTEIN CONVERTASE SUBTILISIN/KEXIN-RELATED"/>
    <property type="match status" value="1"/>
</dbReference>
<gene>
    <name evidence="6" type="ORF">GEV33_010875</name>
</gene>
<protein>
    <submittedName>
        <fullName evidence="6">Uncharacterized protein</fullName>
    </submittedName>
</protein>